<name>A0A7J6FK68_CANSA</name>
<sequence length="323" mass="36607">MTNIPNYQKRIRMTKISLYLLYLKKYKEKKKRKKLKVGPFRSLPKKHSIRHQRSLTCWRKDGSRKDLDDEDVVAGSVSGGGGGERRELLRAHEWQLPDLLDYDHYNEQRVVVAPALTLRSVTYYASALTLRLFPGFSPRRPVPFRLRATLNSPTLRLICASLFGMLETNSSTKLREFERSWASDGDPLLESSRKSQPAPKMGDFLDAVTAKVKCASLFEAECWALCHAFSLCLRMNCVDANFFSDCLSLVSVVHGSTIPSWKLTNMFLHLFSCLNVDAKCCVFWIPRKDNSLAHNVAAWATSHNIVGSLCVVDRVGIELTCKS</sequence>
<dbReference type="AlphaFoldDB" id="A0A7J6FK68"/>
<dbReference type="SUPFAM" id="SSF53098">
    <property type="entry name" value="Ribonuclease H-like"/>
    <property type="match status" value="1"/>
</dbReference>
<dbReference type="InterPro" id="IPR002156">
    <property type="entry name" value="RNaseH_domain"/>
</dbReference>
<feature type="domain" description="RNase H type-1" evidence="1">
    <location>
        <begin position="202"/>
        <end position="300"/>
    </location>
</feature>
<proteinExistence type="predicted"/>
<dbReference type="InterPro" id="IPR036397">
    <property type="entry name" value="RNaseH_sf"/>
</dbReference>
<dbReference type="CDD" id="cd06222">
    <property type="entry name" value="RNase_H_like"/>
    <property type="match status" value="1"/>
</dbReference>
<comment type="caution">
    <text evidence="2">The sequence shown here is derived from an EMBL/GenBank/DDBJ whole genome shotgun (WGS) entry which is preliminary data.</text>
</comment>
<dbReference type="InterPro" id="IPR053151">
    <property type="entry name" value="RNase_H-like"/>
</dbReference>
<dbReference type="PANTHER" id="PTHR47723:SF19">
    <property type="entry name" value="POLYNUCLEOTIDYL TRANSFERASE, RIBONUCLEASE H-LIKE SUPERFAMILY PROTEIN"/>
    <property type="match status" value="1"/>
</dbReference>
<evidence type="ECO:0000313" key="3">
    <source>
        <dbReference type="Proteomes" id="UP000525078"/>
    </source>
</evidence>
<reference evidence="2 3" key="1">
    <citation type="journal article" date="2020" name="bioRxiv">
        <title>Sequence and annotation of 42 cannabis genomes reveals extensive copy number variation in cannabinoid synthesis and pathogen resistance genes.</title>
        <authorList>
            <person name="Mckernan K.J."/>
            <person name="Helbert Y."/>
            <person name="Kane L.T."/>
            <person name="Ebling H."/>
            <person name="Zhang L."/>
            <person name="Liu B."/>
            <person name="Eaton Z."/>
            <person name="Mclaughlin S."/>
            <person name="Kingan S."/>
            <person name="Baybayan P."/>
            <person name="Concepcion G."/>
            <person name="Jordan M."/>
            <person name="Riva A."/>
            <person name="Barbazuk W."/>
            <person name="Harkins T."/>
        </authorList>
    </citation>
    <scope>NUCLEOTIDE SEQUENCE [LARGE SCALE GENOMIC DNA]</scope>
    <source>
        <strain evidence="3">cv. Jamaican Lion 4</strain>
        <tissue evidence="2">Leaf</tissue>
    </source>
</reference>
<dbReference type="PANTHER" id="PTHR47723">
    <property type="entry name" value="OS05G0353850 PROTEIN"/>
    <property type="match status" value="1"/>
</dbReference>
<dbReference type="GO" id="GO:0003676">
    <property type="term" value="F:nucleic acid binding"/>
    <property type="evidence" value="ECO:0007669"/>
    <property type="project" value="InterPro"/>
</dbReference>
<dbReference type="Gene3D" id="3.30.420.10">
    <property type="entry name" value="Ribonuclease H-like superfamily/Ribonuclease H"/>
    <property type="match status" value="1"/>
</dbReference>
<dbReference type="GO" id="GO:0004523">
    <property type="term" value="F:RNA-DNA hybrid ribonuclease activity"/>
    <property type="evidence" value="ECO:0007669"/>
    <property type="project" value="InterPro"/>
</dbReference>
<protein>
    <recommendedName>
        <fullName evidence="1">RNase H type-1 domain-containing protein</fullName>
    </recommendedName>
</protein>
<organism evidence="2 3">
    <name type="scientific">Cannabis sativa</name>
    <name type="common">Hemp</name>
    <name type="synonym">Marijuana</name>
    <dbReference type="NCBI Taxonomy" id="3483"/>
    <lineage>
        <taxon>Eukaryota</taxon>
        <taxon>Viridiplantae</taxon>
        <taxon>Streptophyta</taxon>
        <taxon>Embryophyta</taxon>
        <taxon>Tracheophyta</taxon>
        <taxon>Spermatophyta</taxon>
        <taxon>Magnoliopsida</taxon>
        <taxon>eudicotyledons</taxon>
        <taxon>Gunneridae</taxon>
        <taxon>Pentapetalae</taxon>
        <taxon>rosids</taxon>
        <taxon>fabids</taxon>
        <taxon>Rosales</taxon>
        <taxon>Cannabaceae</taxon>
        <taxon>Cannabis</taxon>
    </lineage>
</organism>
<dbReference type="Pfam" id="PF13456">
    <property type="entry name" value="RVT_3"/>
    <property type="match status" value="1"/>
</dbReference>
<gene>
    <name evidence="2" type="ORF">F8388_020830</name>
</gene>
<accession>A0A7J6FK68</accession>
<evidence type="ECO:0000259" key="1">
    <source>
        <dbReference type="Pfam" id="PF13456"/>
    </source>
</evidence>
<dbReference type="Proteomes" id="UP000525078">
    <property type="component" value="Unassembled WGS sequence"/>
</dbReference>
<evidence type="ECO:0000313" key="2">
    <source>
        <dbReference type="EMBL" id="KAF4371103.1"/>
    </source>
</evidence>
<dbReference type="InterPro" id="IPR044730">
    <property type="entry name" value="RNase_H-like_dom_plant"/>
</dbReference>
<dbReference type="EMBL" id="JAATIP010000113">
    <property type="protein sequence ID" value="KAF4371103.1"/>
    <property type="molecule type" value="Genomic_DNA"/>
</dbReference>
<dbReference type="InterPro" id="IPR012337">
    <property type="entry name" value="RNaseH-like_sf"/>
</dbReference>